<dbReference type="AlphaFoldDB" id="A0A7X2NIW0"/>
<dbReference type="GO" id="GO:0006629">
    <property type="term" value="P:lipid metabolic process"/>
    <property type="evidence" value="ECO:0007669"/>
    <property type="project" value="InterPro"/>
</dbReference>
<sequence length="250" mass="28718">MMDLMDLLKESYGKKIIVGGHRGHKSNIRENTISNFSQLEGKKIPYIEIDVQLTRDSCAVIYHDVDLSLQTELTGMIRDYTLGELKERFDICTLDEAAAWCKEKQIGIALEIKLQPYAMWDDRKPLVKALVEVIQKYDFHRMCYVFGKDYEMLNWIKREDSRINIGLIAPFVPKKPVALMNDMQAIIYLNFVDQLSRELVEQLHKEGFLVGGSVVNTEEALKIAVELGVDLIESDDPERILGLSEEWYAG</sequence>
<keyword evidence="3" id="KW-1185">Reference proteome</keyword>
<evidence type="ECO:0000259" key="1">
    <source>
        <dbReference type="PROSITE" id="PS51704"/>
    </source>
</evidence>
<dbReference type="InterPro" id="IPR030395">
    <property type="entry name" value="GP_PDE_dom"/>
</dbReference>
<dbReference type="RefSeq" id="WP_154470962.1">
    <property type="nucleotide sequence ID" value="NZ_VUMD01000002.1"/>
</dbReference>
<dbReference type="PROSITE" id="PS51704">
    <property type="entry name" value="GP_PDE"/>
    <property type="match status" value="1"/>
</dbReference>
<dbReference type="Pfam" id="PF03009">
    <property type="entry name" value="GDPD"/>
    <property type="match status" value="1"/>
</dbReference>
<comment type="caution">
    <text evidence="2">The sequence shown here is derived from an EMBL/GenBank/DDBJ whole genome shotgun (WGS) entry which is preliminary data.</text>
</comment>
<proteinExistence type="predicted"/>
<evidence type="ECO:0000313" key="2">
    <source>
        <dbReference type="EMBL" id="MSS35556.1"/>
    </source>
</evidence>
<accession>A0A7X2NIW0</accession>
<feature type="domain" description="GP-PDE" evidence="1">
    <location>
        <begin position="16"/>
        <end position="244"/>
    </location>
</feature>
<dbReference type="Proteomes" id="UP000429958">
    <property type="component" value="Unassembled WGS sequence"/>
</dbReference>
<gene>
    <name evidence="2" type="ORF">FYJ39_02910</name>
</gene>
<dbReference type="PANTHER" id="PTHR46211">
    <property type="entry name" value="GLYCEROPHOSPHORYL DIESTER PHOSPHODIESTERASE"/>
    <property type="match status" value="1"/>
</dbReference>
<dbReference type="InterPro" id="IPR017946">
    <property type="entry name" value="PLC-like_Pdiesterase_TIM-brl"/>
</dbReference>
<dbReference type="SUPFAM" id="SSF51695">
    <property type="entry name" value="PLC-like phosphodiesterases"/>
    <property type="match status" value="1"/>
</dbReference>
<dbReference type="GO" id="GO:0008081">
    <property type="term" value="F:phosphoric diester hydrolase activity"/>
    <property type="evidence" value="ECO:0007669"/>
    <property type="project" value="InterPro"/>
</dbReference>
<dbReference type="PANTHER" id="PTHR46211:SF14">
    <property type="entry name" value="GLYCEROPHOSPHODIESTER PHOSPHODIESTERASE"/>
    <property type="match status" value="1"/>
</dbReference>
<dbReference type="EMBL" id="VUMD01000002">
    <property type="protein sequence ID" value="MSS35556.1"/>
    <property type="molecule type" value="Genomic_DNA"/>
</dbReference>
<dbReference type="Gene3D" id="3.20.20.190">
    <property type="entry name" value="Phosphatidylinositol (PI) phosphodiesterase"/>
    <property type="match status" value="1"/>
</dbReference>
<name>A0A7X2NIW0_9CLOT</name>
<evidence type="ECO:0000313" key="3">
    <source>
        <dbReference type="Proteomes" id="UP000429958"/>
    </source>
</evidence>
<protein>
    <recommendedName>
        <fullName evidence="1">GP-PDE domain-containing protein</fullName>
    </recommendedName>
</protein>
<reference evidence="2 3" key="1">
    <citation type="submission" date="2019-08" db="EMBL/GenBank/DDBJ databases">
        <title>In-depth cultivation of the pig gut microbiome towards novel bacterial diversity and tailored functional studies.</title>
        <authorList>
            <person name="Wylensek D."/>
            <person name="Hitch T.C.A."/>
            <person name="Clavel T."/>
        </authorList>
    </citation>
    <scope>NUCLEOTIDE SEQUENCE [LARGE SCALE GENOMIC DNA]</scope>
    <source>
        <strain evidence="2 3">WCA-389-WT-23D1</strain>
    </source>
</reference>
<organism evidence="2 3">
    <name type="scientific">Clostridium porci</name>
    <dbReference type="NCBI Taxonomy" id="2605778"/>
    <lineage>
        <taxon>Bacteria</taxon>
        <taxon>Bacillati</taxon>
        <taxon>Bacillota</taxon>
        <taxon>Clostridia</taxon>
        <taxon>Eubacteriales</taxon>
        <taxon>Clostridiaceae</taxon>
        <taxon>Clostridium</taxon>
    </lineage>
</organism>